<feature type="transmembrane region" description="Helical" evidence="2">
    <location>
        <begin position="36"/>
        <end position="60"/>
    </location>
</feature>
<feature type="repeat" description="TPR" evidence="1">
    <location>
        <begin position="699"/>
        <end position="732"/>
    </location>
</feature>
<dbReference type="SUPFAM" id="SSF48452">
    <property type="entry name" value="TPR-like"/>
    <property type="match status" value="2"/>
</dbReference>
<accession>A0A2H0CV14</accession>
<feature type="transmembrane region" description="Helical" evidence="2">
    <location>
        <begin position="161"/>
        <end position="182"/>
    </location>
</feature>
<dbReference type="PANTHER" id="PTHR12558:SF13">
    <property type="entry name" value="CELL DIVISION CYCLE PROTEIN 27 HOMOLOG"/>
    <property type="match status" value="1"/>
</dbReference>
<comment type="caution">
    <text evidence="3">The sequence shown here is derived from an EMBL/GenBank/DDBJ whole genome shotgun (WGS) entry which is preliminary data.</text>
</comment>
<keyword evidence="2" id="KW-0812">Transmembrane</keyword>
<evidence type="ECO:0000256" key="1">
    <source>
        <dbReference type="PROSITE-ProRule" id="PRU00339"/>
    </source>
</evidence>
<dbReference type="InterPro" id="IPR019734">
    <property type="entry name" value="TPR_rpt"/>
</dbReference>
<evidence type="ECO:0000313" key="4">
    <source>
        <dbReference type="Proteomes" id="UP000230638"/>
    </source>
</evidence>
<dbReference type="Pfam" id="PF14559">
    <property type="entry name" value="TPR_19"/>
    <property type="match status" value="1"/>
</dbReference>
<gene>
    <name evidence="3" type="ORF">COW88_02605</name>
</gene>
<dbReference type="InterPro" id="IPR011990">
    <property type="entry name" value="TPR-like_helical_dom_sf"/>
</dbReference>
<protein>
    <submittedName>
        <fullName evidence="3">Uncharacterized protein</fullName>
    </submittedName>
</protein>
<dbReference type="Pfam" id="PF13432">
    <property type="entry name" value="TPR_16"/>
    <property type="match status" value="1"/>
</dbReference>
<feature type="transmembrane region" description="Helical" evidence="2">
    <location>
        <begin position="284"/>
        <end position="303"/>
    </location>
</feature>
<dbReference type="Gene3D" id="1.25.40.10">
    <property type="entry name" value="Tetratricopeptide repeat domain"/>
    <property type="match status" value="1"/>
</dbReference>
<reference evidence="3 4" key="1">
    <citation type="submission" date="2017-09" db="EMBL/GenBank/DDBJ databases">
        <title>Depth-based differentiation of microbial function through sediment-hosted aquifers and enrichment of novel symbionts in the deep terrestrial subsurface.</title>
        <authorList>
            <person name="Probst A.J."/>
            <person name="Ladd B."/>
            <person name="Jarett J.K."/>
            <person name="Geller-Mcgrath D.E."/>
            <person name="Sieber C.M."/>
            <person name="Emerson J.B."/>
            <person name="Anantharaman K."/>
            <person name="Thomas B.C."/>
            <person name="Malmstrom R."/>
            <person name="Stieglmeier M."/>
            <person name="Klingl A."/>
            <person name="Woyke T."/>
            <person name="Ryan C.M."/>
            <person name="Banfield J.F."/>
        </authorList>
    </citation>
    <scope>NUCLEOTIDE SEQUENCE [LARGE SCALE GENOMIC DNA]</scope>
    <source>
        <strain evidence="3">CG22_combo_CG10-13_8_21_14_all_47_15</strain>
    </source>
</reference>
<organism evidence="3 4">
    <name type="scientific">Candidatus Lloydbacteria bacterium CG22_combo_CG10-13_8_21_14_all_47_15</name>
    <dbReference type="NCBI Taxonomy" id="1974635"/>
    <lineage>
        <taxon>Bacteria</taxon>
        <taxon>Candidatus Lloydiibacteriota</taxon>
    </lineage>
</organism>
<feature type="transmembrane region" description="Helical" evidence="2">
    <location>
        <begin position="416"/>
        <end position="435"/>
    </location>
</feature>
<feature type="repeat" description="TPR" evidence="1">
    <location>
        <begin position="733"/>
        <end position="766"/>
    </location>
</feature>
<dbReference type="PANTHER" id="PTHR12558">
    <property type="entry name" value="CELL DIVISION CYCLE 16,23,27"/>
    <property type="match status" value="1"/>
</dbReference>
<feature type="transmembrane region" description="Helical" evidence="2">
    <location>
        <begin position="123"/>
        <end position="149"/>
    </location>
</feature>
<evidence type="ECO:0000256" key="2">
    <source>
        <dbReference type="SAM" id="Phobius"/>
    </source>
</evidence>
<keyword evidence="2" id="KW-1133">Transmembrane helix</keyword>
<proteinExistence type="predicted"/>
<dbReference type="Proteomes" id="UP000230638">
    <property type="component" value="Unassembled WGS sequence"/>
</dbReference>
<feature type="transmembrane region" description="Helical" evidence="2">
    <location>
        <begin position="441"/>
        <end position="464"/>
    </location>
</feature>
<sequence length="801" mass="88664">MSDVEYYVETVSVASESGSQASSEHPVGGGNKPKRLWNAVVPGILAVFTFLLPIFFIPAYDLSTELGKVTLLAVVAFLSFFIWLVARLREGVIALPQTWLLFAIAPIILSALISALLSPSSSISLFGIGSEVHTFWFLFSASIMLFLVATTIRDYRKVLPFFAALFGAFFLVFIFHIVRLFVGPDVFSFGIYISPSASIIGKWNDVAIFSGLIAVLALFALQILSLSRVRKGFLLFTLFAALLLMLAINFGLAWIVFGVFALIALVYSLSFGARGEGRMRIAPLPLLLTVIALLASIFTVQIGERMSTTFSFSNLEARPTWRTTISIINETLADDPLWGVGPNRFSSQWLLHKPDSVTQSFFWNTDFNTGIGFIPTFAVTTGSVGALSWVLFLIVFLASGVRILTRLPTDRMRRFLLLGTYIGTAWLWVFAFFYAPNAAVFTFAFLMTGLFVATLRAEGMIRVFEWRFSDRPQKSFISVLFIIFFCIVSVVGVYIAGQKLSAAIVFQKGQALLARENNLDAAISGTRRAIEISKHDIFYRSLSNLLVADLRRIVATTNTETIDDIRLAFQSVLGEAIGSAQSAIEFDSTNYQNWRTLARIYTALVPLNIQGAYENAVRTYEEARTRNPKNPSLSLEVAQLELARGDIAAAKEHIGAALERKNNYTDALFLLSQIEMSEGKIKEAISSVEIASLINPTDPGIFFRLGFLRYSDSDYRGSISAFEQAILLQPNYANAKYFLGLAYYQTDNAEKALEEFEGIAVTNPNNQEVQAILANLRSGLTPFADLNTPPPEDRDSLPIVE</sequence>
<dbReference type="AlphaFoldDB" id="A0A2H0CV14"/>
<keyword evidence="1" id="KW-0802">TPR repeat</keyword>
<feature type="transmembrane region" description="Helical" evidence="2">
    <location>
        <begin position="476"/>
        <end position="497"/>
    </location>
</feature>
<dbReference type="PROSITE" id="PS50005">
    <property type="entry name" value="TPR"/>
    <property type="match status" value="2"/>
</dbReference>
<evidence type="ECO:0000313" key="3">
    <source>
        <dbReference type="EMBL" id="PIP73258.1"/>
    </source>
</evidence>
<feature type="transmembrane region" description="Helical" evidence="2">
    <location>
        <begin position="66"/>
        <end position="86"/>
    </location>
</feature>
<feature type="transmembrane region" description="Helical" evidence="2">
    <location>
        <begin position="254"/>
        <end position="272"/>
    </location>
</feature>
<feature type="transmembrane region" description="Helical" evidence="2">
    <location>
        <begin position="98"/>
        <end position="117"/>
    </location>
</feature>
<name>A0A2H0CV14_9BACT</name>
<dbReference type="SMART" id="SM00028">
    <property type="entry name" value="TPR"/>
    <property type="match status" value="4"/>
</dbReference>
<dbReference type="EMBL" id="PCTL01000026">
    <property type="protein sequence ID" value="PIP73258.1"/>
    <property type="molecule type" value="Genomic_DNA"/>
</dbReference>
<keyword evidence="2" id="KW-0472">Membrane</keyword>
<feature type="transmembrane region" description="Helical" evidence="2">
    <location>
        <begin position="232"/>
        <end position="248"/>
    </location>
</feature>
<feature type="transmembrane region" description="Helical" evidence="2">
    <location>
        <begin position="206"/>
        <end position="225"/>
    </location>
</feature>